<gene>
    <name evidence="1" type="ORF">THAOC_28967</name>
</gene>
<proteinExistence type="predicted"/>
<sequence length="23" mass="2301">MKLALVISAVIAALISDPGAFAE</sequence>
<accession>K0RYU3</accession>
<evidence type="ECO:0000313" key="1">
    <source>
        <dbReference type="EMBL" id="EJK51827.1"/>
    </source>
</evidence>
<feature type="non-terminal residue" evidence="1">
    <location>
        <position position="23"/>
    </location>
</feature>
<comment type="caution">
    <text evidence="1">The sequence shown here is derived from an EMBL/GenBank/DDBJ whole genome shotgun (WGS) entry which is preliminary data.</text>
</comment>
<keyword evidence="2" id="KW-1185">Reference proteome</keyword>
<dbReference type="EMBL" id="AGNL01040953">
    <property type="protein sequence ID" value="EJK51827.1"/>
    <property type="molecule type" value="Genomic_DNA"/>
</dbReference>
<organism evidence="1 2">
    <name type="scientific">Thalassiosira oceanica</name>
    <name type="common">Marine diatom</name>
    <dbReference type="NCBI Taxonomy" id="159749"/>
    <lineage>
        <taxon>Eukaryota</taxon>
        <taxon>Sar</taxon>
        <taxon>Stramenopiles</taxon>
        <taxon>Ochrophyta</taxon>
        <taxon>Bacillariophyta</taxon>
        <taxon>Coscinodiscophyceae</taxon>
        <taxon>Thalassiosirophycidae</taxon>
        <taxon>Thalassiosirales</taxon>
        <taxon>Thalassiosiraceae</taxon>
        <taxon>Thalassiosira</taxon>
    </lineage>
</organism>
<protein>
    <submittedName>
        <fullName evidence="1">Uncharacterized protein</fullName>
    </submittedName>
</protein>
<dbReference type="Proteomes" id="UP000266841">
    <property type="component" value="Unassembled WGS sequence"/>
</dbReference>
<name>K0RYU3_THAOC</name>
<reference evidence="1 2" key="1">
    <citation type="journal article" date="2012" name="Genome Biol.">
        <title>Genome and low-iron response of an oceanic diatom adapted to chronic iron limitation.</title>
        <authorList>
            <person name="Lommer M."/>
            <person name="Specht M."/>
            <person name="Roy A.S."/>
            <person name="Kraemer L."/>
            <person name="Andreson R."/>
            <person name="Gutowska M.A."/>
            <person name="Wolf J."/>
            <person name="Bergner S.V."/>
            <person name="Schilhabel M.B."/>
            <person name="Klostermeier U.C."/>
            <person name="Beiko R.G."/>
            <person name="Rosenstiel P."/>
            <person name="Hippler M."/>
            <person name="Laroche J."/>
        </authorList>
    </citation>
    <scope>NUCLEOTIDE SEQUENCE [LARGE SCALE GENOMIC DNA]</scope>
    <source>
        <strain evidence="1 2">CCMP1005</strain>
    </source>
</reference>
<evidence type="ECO:0000313" key="2">
    <source>
        <dbReference type="Proteomes" id="UP000266841"/>
    </source>
</evidence>
<dbReference type="AlphaFoldDB" id="K0RYU3"/>